<dbReference type="InterPro" id="IPR001810">
    <property type="entry name" value="F-box_dom"/>
</dbReference>
<comment type="caution">
    <text evidence="2">The sequence shown here is derived from an EMBL/GenBank/DDBJ whole genome shotgun (WGS) entry which is preliminary data.</text>
</comment>
<feature type="domain" description="F-box" evidence="1">
    <location>
        <begin position="83"/>
        <end position="135"/>
    </location>
</feature>
<dbReference type="Proteomes" id="UP000481858">
    <property type="component" value="Unassembled WGS sequence"/>
</dbReference>
<keyword evidence="3" id="KW-1185">Reference proteome</keyword>
<dbReference type="PROSITE" id="PS50181">
    <property type="entry name" value="FBOX"/>
    <property type="match status" value="1"/>
</dbReference>
<protein>
    <recommendedName>
        <fullName evidence="1">F-box domain-containing protein</fullName>
    </recommendedName>
</protein>
<evidence type="ECO:0000313" key="2">
    <source>
        <dbReference type="EMBL" id="KAF2968753.1"/>
    </source>
</evidence>
<reference evidence="2 3" key="1">
    <citation type="submission" date="2019-12" db="EMBL/GenBank/DDBJ databases">
        <title>Draft genome sequence of the ascomycete Xylaria multiplex DSM 110363.</title>
        <authorList>
            <person name="Buettner E."/>
            <person name="Kellner H."/>
        </authorList>
    </citation>
    <scope>NUCLEOTIDE SEQUENCE [LARGE SCALE GENOMIC DNA]</scope>
    <source>
        <strain evidence="2 3">DSM 110363</strain>
    </source>
</reference>
<accession>A0A7C8MUB6</accession>
<sequence length="426" mass="49249">MDEGRVLLNCGIVRHKLPDLWIAPRDGLFFGCGKEALDHISDKKDYLLRDEIKQEVLHLITTPVEHEKDPVSRQKVETDSNGVISISSLPSKIFKIIFSLVDKADVISFGLTNQYLLSIVGDYLYRYPLSSYGKMASLPILATDSNKIPDKYPPNLFSKEELDTMTPLSQFMELDTSRSCEWPGVKPITQHWRHECHRRGLHRDPGYQYILPYLRIDDDTYLPPNETWVLRNLTTKQIIKRTTIPVNPEFNRGPRAELFSFYNILADKGFWPSTSDETYLQIHPKGEWAGHRLQITTLSSHEEETKNEEWTDISDEIREEHEQKWINQLDRRGPPRSWLSYKLPEPGSREKSEYDRMKVPLPSGRGWLRYIRAEIRKREKSRLDRIEKNLSKPGCGCTECYSIDAADVANAAKEGKSLKRPAPPPS</sequence>
<evidence type="ECO:0000313" key="3">
    <source>
        <dbReference type="Proteomes" id="UP000481858"/>
    </source>
</evidence>
<dbReference type="OrthoDB" id="2588098at2759"/>
<proteinExistence type="predicted"/>
<gene>
    <name evidence="2" type="ORF">GQX73_g4860</name>
</gene>
<dbReference type="EMBL" id="WUBL01000046">
    <property type="protein sequence ID" value="KAF2968753.1"/>
    <property type="molecule type" value="Genomic_DNA"/>
</dbReference>
<dbReference type="AlphaFoldDB" id="A0A7C8MUB6"/>
<organism evidence="2 3">
    <name type="scientific">Xylaria multiplex</name>
    <dbReference type="NCBI Taxonomy" id="323545"/>
    <lineage>
        <taxon>Eukaryota</taxon>
        <taxon>Fungi</taxon>
        <taxon>Dikarya</taxon>
        <taxon>Ascomycota</taxon>
        <taxon>Pezizomycotina</taxon>
        <taxon>Sordariomycetes</taxon>
        <taxon>Xylariomycetidae</taxon>
        <taxon>Xylariales</taxon>
        <taxon>Xylariaceae</taxon>
        <taxon>Xylaria</taxon>
    </lineage>
</organism>
<dbReference type="InParanoid" id="A0A7C8MUB6"/>
<evidence type="ECO:0000259" key="1">
    <source>
        <dbReference type="PROSITE" id="PS50181"/>
    </source>
</evidence>
<name>A0A7C8MUB6_9PEZI</name>